<name>A0A4Y2IF86_ARAVE</name>
<gene>
    <name evidence="2" type="ORF">AVEN_221190_1</name>
</gene>
<evidence type="ECO:0000313" key="2">
    <source>
        <dbReference type="EMBL" id="GBM76393.1"/>
    </source>
</evidence>
<reference evidence="2 3" key="1">
    <citation type="journal article" date="2019" name="Sci. Rep.">
        <title>Orb-weaving spider Araneus ventricosus genome elucidates the spidroin gene catalogue.</title>
        <authorList>
            <person name="Kono N."/>
            <person name="Nakamura H."/>
            <person name="Ohtoshi R."/>
            <person name="Moran D.A.P."/>
            <person name="Shinohara A."/>
            <person name="Yoshida Y."/>
            <person name="Fujiwara M."/>
            <person name="Mori M."/>
            <person name="Tomita M."/>
            <person name="Arakawa K."/>
        </authorList>
    </citation>
    <scope>NUCLEOTIDE SEQUENCE [LARGE SCALE GENOMIC DNA]</scope>
</reference>
<accession>A0A4Y2IF86</accession>
<sequence length="111" mass="12197">MTSDTTCTRLKHGGSPVESGLEPGTLRPRSRDLTTRSPRLSRPFLKIPSRKGGTVQTRLVVDNHPAAVIALFEDVKDVMTKGCLTVQKAPYSYSRLSCCSGWSRISVHNIL</sequence>
<dbReference type="AlphaFoldDB" id="A0A4Y2IF86"/>
<comment type="caution">
    <text evidence="2">The sequence shown here is derived from an EMBL/GenBank/DDBJ whole genome shotgun (WGS) entry which is preliminary data.</text>
</comment>
<dbReference type="Proteomes" id="UP000499080">
    <property type="component" value="Unassembled WGS sequence"/>
</dbReference>
<evidence type="ECO:0000313" key="3">
    <source>
        <dbReference type="Proteomes" id="UP000499080"/>
    </source>
</evidence>
<proteinExistence type="predicted"/>
<keyword evidence="3" id="KW-1185">Reference proteome</keyword>
<dbReference type="EMBL" id="BGPR01106447">
    <property type="protein sequence ID" value="GBM76393.1"/>
    <property type="molecule type" value="Genomic_DNA"/>
</dbReference>
<protein>
    <submittedName>
        <fullName evidence="2">Uncharacterized protein</fullName>
    </submittedName>
</protein>
<feature type="region of interest" description="Disordered" evidence="1">
    <location>
        <begin position="1"/>
        <end position="47"/>
    </location>
</feature>
<organism evidence="2 3">
    <name type="scientific">Araneus ventricosus</name>
    <name type="common">Orbweaver spider</name>
    <name type="synonym">Epeira ventricosa</name>
    <dbReference type="NCBI Taxonomy" id="182803"/>
    <lineage>
        <taxon>Eukaryota</taxon>
        <taxon>Metazoa</taxon>
        <taxon>Ecdysozoa</taxon>
        <taxon>Arthropoda</taxon>
        <taxon>Chelicerata</taxon>
        <taxon>Arachnida</taxon>
        <taxon>Araneae</taxon>
        <taxon>Araneomorphae</taxon>
        <taxon>Entelegynae</taxon>
        <taxon>Araneoidea</taxon>
        <taxon>Araneidae</taxon>
        <taxon>Araneus</taxon>
    </lineage>
</organism>
<evidence type="ECO:0000256" key="1">
    <source>
        <dbReference type="SAM" id="MobiDB-lite"/>
    </source>
</evidence>